<dbReference type="PRINTS" id="PR00080">
    <property type="entry name" value="SDRFAMILY"/>
</dbReference>
<gene>
    <name evidence="4" type="ORF">IE4872_PD00139</name>
</gene>
<keyword evidence="2" id="KW-0521">NADP</keyword>
<sequence>MPTKRLFDLTNKVALVTGGSTGIGYEIADGLCSMGARVVIVARKEERLQRAVKELSSKGYDVEAIRADVSQTEEIAPLVDALIEKHGTLDVLVNNAGTNWIAPAQDYPDAGWTKVMSVCIDGPFRLTREIGKRIMIPGRKGRIINIGSTAGLGGNGTGQTGGGHFIGYHAAKGALHSFTRGLAVEWGPLNIAVNTLCPGFIETKAAAAFQTSVRESAIGQIPLGRFGSGEDIKGVAAFLASDAACYITGQTIVVDGGISAN</sequence>
<dbReference type="EMBL" id="CP017105">
    <property type="protein sequence ID" value="APO70681.1"/>
    <property type="molecule type" value="Genomic_DNA"/>
</dbReference>
<keyword evidence="4" id="KW-0614">Plasmid</keyword>
<dbReference type="NCBIfam" id="NF006070">
    <property type="entry name" value="PRK08213.1"/>
    <property type="match status" value="1"/>
</dbReference>
<evidence type="ECO:0000256" key="1">
    <source>
        <dbReference type="ARBA" id="ARBA00006484"/>
    </source>
</evidence>
<evidence type="ECO:0000313" key="4">
    <source>
        <dbReference type="EMBL" id="APO70681.1"/>
    </source>
</evidence>
<geneLocation type="plasmid" evidence="5">
    <name>prgalie4872d</name>
</geneLocation>
<dbReference type="Pfam" id="PF13561">
    <property type="entry name" value="adh_short_C2"/>
    <property type="match status" value="1"/>
</dbReference>
<dbReference type="EC" id="1.1.1.69" evidence="4"/>
<dbReference type="PRINTS" id="PR00081">
    <property type="entry name" value="GDHRDH"/>
</dbReference>
<dbReference type="GO" id="GO:0008874">
    <property type="term" value="F:gluconate 5-dehydrogenase activity"/>
    <property type="evidence" value="ECO:0007669"/>
    <property type="project" value="UniProtKB-EC"/>
</dbReference>
<dbReference type="NCBIfam" id="NF005559">
    <property type="entry name" value="PRK07231.1"/>
    <property type="match status" value="1"/>
</dbReference>
<name>A0A1L5NS08_9HYPH</name>
<dbReference type="PANTHER" id="PTHR43618">
    <property type="entry name" value="7-ALPHA-HYDROXYSTEROID DEHYDROGENASE"/>
    <property type="match status" value="1"/>
</dbReference>
<dbReference type="SUPFAM" id="SSF51735">
    <property type="entry name" value="NAD(P)-binding Rossmann-fold domains"/>
    <property type="match status" value="1"/>
</dbReference>
<dbReference type="InterPro" id="IPR036291">
    <property type="entry name" value="NAD(P)-bd_dom_sf"/>
</dbReference>
<dbReference type="CDD" id="cd05233">
    <property type="entry name" value="SDR_c"/>
    <property type="match status" value="1"/>
</dbReference>
<dbReference type="Gene3D" id="3.40.50.720">
    <property type="entry name" value="NAD(P)-binding Rossmann-like Domain"/>
    <property type="match status" value="1"/>
</dbReference>
<comment type="similarity">
    <text evidence="1">Belongs to the short-chain dehydrogenases/reductases (SDR) family.</text>
</comment>
<dbReference type="OrthoDB" id="9796652at2"/>
<dbReference type="AlphaFoldDB" id="A0A1L5NS08"/>
<evidence type="ECO:0000313" key="5">
    <source>
        <dbReference type="Proteomes" id="UP000184749"/>
    </source>
</evidence>
<keyword evidence="3 4" id="KW-0560">Oxidoreductase</keyword>
<protein>
    <submittedName>
        <fullName evidence="4">Gluconate 5-dehydrogenase protein</fullName>
        <ecNumber evidence="4">1.1.1.69</ecNumber>
    </submittedName>
</protein>
<evidence type="ECO:0000256" key="3">
    <source>
        <dbReference type="ARBA" id="ARBA00023002"/>
    </source>
</evidence>
<reference evidence="4 5" key="1">
    <citation type="submission" date="2016-09" db="EMBL/GenBank/DDBJ databases">
        <title>The complete genome sequences of Rhizobium gallicum, symbiovars gallicum and phaseoli, symbionts associated to common bean (Phaseolus vulgaris).</title>
        <authorList>
            <person name="Bustos P."/>
            <person name="Santamaria R.I."/>
            <person name="Perez-Carrascal O.M."/>
            <person name="Juarez S."/>
            <person name="Lozano L."/>
            <person name="Martinez-Flores I."/>
            <person name="Martinez-Romero E."/>
            <person name="Cevallos M."/>
            <person name="Romero D."/>
            <person name="Davila G."/>
            <person name="Gonzalez V."/>
        </authorList>
    </citation>
    <scope>NUCLEOTIDE SEQUENCE [LARGE SCALE GENOMIC DNA]</scope>
    <source>
        <strain evidence="4 5">IE4872</strain>
        <plasmid evidence="5">prgalie4872d</plasmid>
    </source>
</reference>
<proteinExistence type="inferred from homology"/>
<evidence type="ECO:0000256" key="2">
    <source>
        <dbReference type="ARBA" id="ARBA00022857"/>
    </source>
</evidence>
<dbReference type="Proteomes" id="UP000184749">
    <property type="component" value="Plasmid pRgalIE4872d"/>
</dbReference>
<dbReference type="InterPro" id="IPR002347">
    <property type="entry name" value="SDR_fam"/>
</dbReference>
<dbReference type="RefSeq" id="WP_074071147.1">
    <property type="nucleotide sequence ID" value="NZ_CP017105.1"/>
</dbReference>
<accession>A0A1L5NS08</accession>
<dbReference type="InterPro" id="IPR052178">
    <property type="entry name" value="Sec_Metab_Biosynth_SDR"/>
</dbReference>
<dbReference type="FunFam" id="3.40.50.720:FF:000084">
    <property type="entry name" value="Short-chain dehydrogenase reductase"/>
    <property type="match status" value="1"/>
</dbReference>
<organism evidence="4 5">
    <name type="scientific">Rhizobium gallicum</name>
    <dbReference type="NCBI Taxonomy" id="56730"/>
    <lineage>
        <taxon>Bacteria</taxon>
        <taxon>Pseudomonadati</taxon>
        <taxon>Pseudomonadota</taxon>
        <taxon>Alphaproteobacteria</taxon>
        <taxon>Hyphomicrobiales</taxon>
        <taxon>Rhizobiaceae</taxon>
        <taxon>Rhizobium/Agrobacterium group</taxon>
        <taxon>Rhizobium</taxon>
    </lineage>
</organism>
<dbReference type="PANTHER" id="PTHR43618:SF8">
    <property type="entry name" value="7ALPHA-HYDROXYSTEROID DEHYDROGENASE"/>
    <property type="match status" value="1"/>
</dbReference>